<gene>
    <name evidence="1" type="ORF">BCF53_101328</name>
</gene>
<name>A0A4R3ICS6_9GAMM</name>
<dbReference type="RefSeq" id="WP_132699212.1">
    <property type="nucleotide sequence ID" value="NZ_SLZR01000001.1"/>
</dbReference>
<dbReference type="EMBL" id="SLZR01000001">
    <property type="protein sequence ID" value="TCS43985.1"/>
    <property type="molecule type" value="Genomic_DNA"/>
</dbReference>
<reference evidence="1 2" key="1">
    <citation type="submission" date="2019-03" db="EMBL/GenBank/DDBJ databases">
        <title>Genomic Encyclopedia of Archaeal and Bacterial Type Strains, Phase II (KMG-II): from individual species to whole genera.</title>
        <authorList>
            <person name="Goeker M."/>
        </authorList>
    </citation>
    <scope>NUCLEOTIDE SEQUENCE [LARGE SCALE GENOMIC DNA]</scope>
    <source>
        <strain evidence="1 2">DSM 15388</strain>
    </source>
</reference>
<sequence>MLRRKLTDIPGHMLLNPQHVRKGMKWDCDYNVAIWLRFKKLSQGYVEIFLHWHDDNGEHAISVDRSSISSSSVLLSGIAHLKMTGKLTSMSLQSQSDNNSFTVDELFVQPARSTSAKKQA</sequence>
<protein>
    <submittedName>
        <fullName evidence="1">Uncharacterized protein</fullName>
    </submittedName>
</protein>
<evidence type="ECO:0000313" key="1">
    <source>
        <dbReference type="EMBL" id="TCS43985.1"/>
    </source>
</evidence>
<proteinExistence type="predicted"/>
<dbReference type="Proteomes" id="UP000295793">
    <property type="component" value="Unassembled WGS sequence"/>
</dbReference>
<keyword evidence="2" id="KW-1185">Reference proteome</keyword>
<organism evidence="1 2">
    <name type="scientific">Reinekea marinisedimentorum</name>
    <dbReference type="NCBI Taxonomy" id="230495"/>
    <lineage>
        <taxon>Bacteria</taxon>
        <taxon>Pseudomonadati</taxon>
        <taxon>Pseudomonadota</taxon>
        <taxon>Gammaproteobacteria</taxon>
        <taxon>Oceanospirillales</taxon>
        <taxon>Saccharospirillaceae</taxon>
        <taxon>Reinekea</taxon>
    </lineage>
</organism>
<dbReference type="AlphaFoldDB" id="A0A4R3ICS6"/>
<accession>A0A4R3ICS6</accession>
<comment type="caution">
    <text evidence="1">The sequence shown here is derived from an EMBL/GenBank/DDBJ whole genome shotgun (WGS) entry which is preliminary data.</text>
</comment>
<evidence type="ECO:0000313" key="2">
    <source>
        <dbReference type="Proteomes" id="UP000295793"/>
    </source>
</evidence>